<evidence type="ECO:0000259" key="1">
    <source>
        <dbReference type="PROSITE" id="PS50053"/>
    </source>
</evidence>
<proteinExistence type="predicted"/>
<gene>
    <name evidence="2" type="ORF">PMAYCL1PPCAC_24955</name>
</gene>
<dbReference type="SUPFAM" id="SSF54236">
    <property type="entry name" value="Ubiquitin-like"/>
    <property type="match status" value="1"/>
</dbReference>
<evidence type="ECO:0000313" key="2">
    <source>
        <dbReference type="EMBL" id="GMR54760.1"/>
    </source>
</evidence>
<dbReference type="PANTHER" id="PTHR10666">
    <property type="entry name" value="UBIQUITIN"/>
    <property type="match status" value="1"/>
</dbReference>
<dbReference type="Gene3D" id="3.10.20.90">
    <property type="entry name" value="Phosphatidylinositol 3-kinase Catalytic Subunit, Chain A, domain 1"/>
    <property type="match status" value="1"/>
</dbReference>
<feature type="non-terminal residue" evidence="2">
    <location>
        <position position="1"/>
    </location>
</feature>
<dbReference type="EMBL" id="BTRK01000005">
    <property type="protein sequence ID" value="GMR54760.1"/>
    <property type="molecule type" value="Genomic_DNA"/>
</dbReference>
<dbReference type="PRINTS" id="PR00348">
    <property type="entry name" value="UBIQUITIN"/>
</dbReference>
<evidence type="ECO:0000313" key="3">
    <source>
        <dbReference type="Proteomes" id="UP001328107"/>
    </source>
</evidence>
<sequence length="130" mass="14623">LASYNIQKESTLKLGGRFAKCLQGVIYVKPLTLKRFHIDYNAFDTVKIVKAKIYSKNGIPAVQQRLTFEDIQLDDDLTISQYNICPESTIHLEIQTHDPKMSSDDSLSGVIRFEVDKVSTLNAAGQFSPE</sequence>
<dbReference type="InterPro" id="IPR029071">
    <property type="entry name" value="Ubiquitin-like_domsf"/>
</dbReference>
<dbReference type="Pfam" id="PF00240">
    <property type="entry name" value="ubiquitin"/>
    <property type="match status" value="1"/>
</dbReference>
<keyword evidence="3" id="KW-1185">Reference proteome</keyword>
<dbReference type="AlphaFoldDB" id="A0AAN5D2U0"/>
<organism evidence="2 3">
    <name type="scientific">Pristionchus mayeri</name>
    <dbReference type="NCBI Taxonomy" id="1317129"/>
    <lineage>
        <taxon>Eukaryota</taxon>
        <taxon>Metazoa</taxon>
        <taxon>Ecdysozoa</taxon>
        <taxon>Nematoda</taxon>
        <taxon>Chromadorea</taxon>
        <taxon>Rhabditida</taxon>
        <taxon>Rhabditina</taxon>
        <taxon>Diplogasteromorpha</taxon>
        <taxon>Diplogasteroidea</taxon>
        <taxon>Neodiplogasteridae</taxon>
        <taxon>Pristionchus</taxon>
    </lineage>
</organism>
<name>A0AAN5D2U0_9BILA</name>
<dbReference type="Proteomes" id="UP001328107">
    <property type="component" value="Unassembled WGS sequence"/>
</dbReference>
<dbReference type="InterPro" id="IPR050158">
    <property type="entry name" value="Ubiquitin_ubiquitin-like"/>
</dbReference>
<dbReference type="SMART" id="SM00213">
    <property type="entry name" value="UBQ"/>
    <property type="match status" value="1"/>
</dbReference>
<feature type="non-terminal residue" evidence="2">
    <location>
        <position position="130"/>
    </location>
</feature>
<reference evidence="3" key="1">
    <citation type="submission" date="2022-10" db="EMBL/GenBank/DDBJ databases">
        <title>Genome assembly of Pristionchus species.</title>
        <authorList>
            <person name="Yoshida K."/>
            <person name="Sommer R.J."/>
        </authorList>
    </citation>
    <scope>NUCLEOTIDE SEQUENCE [LARGE SCALE GENOMIC DNA]</scope>
    <source>
        <strain evidence="3">RS5460</strain>
    </source>
</reference>
<feature type="domain" description="Ubiquitin-like" evidence="1">
    <location>
        <begin position="26"/>
        <end position="99"/>
    </location>
</feature>
<dbReference type="PROSITE" id="PS50053">
    <property type="entry name" value="UBIQUITIN_2"/>
    <property type="match status" value="1"/>
</dbReference>
<accession>A0AAN5D2U0</accession>
<protein>
    <recommendedName>
        <fullName evidence="1">Ubiquitin-like domain-containing protein</fullName>
    </recommendedName>
</protein>
<dbReference type="InterPro" id="IPR019956">
    <property type="entry name" value="Ubiquitin_dom"/>
</dbReference>
<dbReference type="InterPro" id="IPR000626">
    <property type="entry name" value="Ubiquitin-like_dom"/>
</dbReference>
<comment type="caution">
    <text evidence="2">The sequence shown here is derived from an EMBL/GenBank/DDBJ whole genome shotgun (WGS) entry which is preliminary data.</text>
</comment>